<dbReference type="GO" id="GO:0006623">
    <property type="term" value="P:protein targeting to vacuole"/>
    <property type="evidence" value="ECO:0007669"/>
    <property type="project" value="TreeGrafter"/>
</dbReference>
<feature type="coiled-coil region" evidence="4">
    <location>
        <begin position="3202"/>
        <end position="3229"/>
    </location>
</feature>
<evidence type="ECO:0000259" key="5">
    <source>
        <dbReference type="Pfam" id="PF12624"/>
    </source>
</evidence>
<dbReference type="InterPro" id="IPR026854">
    <property type="entry name" value="VPS13_N"/>
</dbReference>
<evidence type="ECO:0000256" key="1">
    <source>
        <dbReference type="ARBA" id="ARBA00006545"/>
    </source>
</evidence>
<feature type="domain" description="Up-regulated during septation protein 1" evidence="6">
    <location>
        <begin position="3134"/>
        <end position="3247"/>
    </location>
</feature>
<feature type="domain" description="Chorein N-terminal" evidence="5">
    <location>
        <begin position="1"/>
        <end position="917"/>
    </location>
</feature>
<dbReference type="Pfam" id="PF25037">
    <property type="entry name" value="VPS13_C"/>
    <property type="match status" value="1"/>
</dbReference>
<evidence type="ECO:0000256" key="2">
    <source>
        <dbReference type="ARBA" id="ARBA00022448"/>
    </source>
</evidence>
<feature type="coiled-coil region" evidence="4">
    <location>
        <begin position="3730"/>
        <end position="3764"/>
    </location>
</feature>
<dbReference type="Pfam" id="PF12624">
    <property type="entry name" value="VPS13_N"/>
    <property type="match status" value="1"/>
</dbReference>
<feature type="domain" description="Vacuolar protein sorting-associated protein 13 VPS13 adaptor binding" evidence="8">
    <location>
        <begin position="2127"/>
        <end position="2451"/>
    </location>
</feature>
<keyword evidence="2" id="KW-0813">Transport</keyword>
<organism evidence="11 12">
    <name type="scientific">Pneumocystis wakefieldiae</name>
    <dbReference type="NCBI Taxonomy" id="38082"/>
    <lineage>
        <taxon>Eukaryota</taxon>
        <taxon>Fungi</taxon>
        <taxon>Dikarya</taxon>
        <taxon>Ascomycota</taxon>
        <taxon>Taphrinomycotina</taxon>
        <taxon>Pneumocystomycetes</taxon>
        <taxon>Pneumocystaceae</taxon>
        <taxon>Pneumocystis</taxon>
    </lineage>
</organism>
<keyword evidence="12" id="KW-1185">Reference proteome</keyword>
<dbReference type="Pfam" id="PF25033">
    <property type="entry name" value="VPS13_M"/>
    <property type="match status" value="1"/>
</dbReference>
<evidence type="ECO:0000313" key="11">
    <source>
        <dbReference type="EMBL" id="QSL66987.1"/>
    </source>
</evidence>
<accession>A0A899GEG3</accession>
<gene>
    <name evidence="11" type="ORF">MERGE_001374</name>
</gene>
<name>A0A899GEG3_9ASCO</name>
<dbReference type="InterPro" id="IPR056703">
    <property type="entry name" value="DUF7801"/>
</dbReference>
<protein>
    <recommendedName>
        <fullName evidence="13">Vacuolar protein sorting-associated protein</fullName>
    </recommendedName>
</protein>
<dbReference type="PANTHER" id="PTHR16166:SF93">
    <property type="entry name" value="INTERMEMBRANE LIPID TRANSFER PROTEIN VPS13"/>
    <property type="match status" value="1"/>
</dbReference>
<evidence type="ECO:0000256" key="3">
    <source>
        <dbReference type="ARBA" id="ARBA00023055"/>
    </source>
</evidence>
<dbReference type="OrthoDB" id="428159at2759"/>
<evidence type="ECO:0000259" key="8">
    <source>
        <dbReference type="Pfam" id="PF25036"/>
    </source>
</evidence>
<dbReference type="GO" id="GO:0045053">
    <property type="term" value="P:protein retention in Golgi apparatus"/>
    <property type="evidence" value="ECO:0007669"/>
    <property type="project" value="TreeGrafter"/>
</dbReference>
<evidence type="ECO:0000259" key="10">
    <source>
        <dbReference type="Pfam" id="PF25078"/>
    </source>
</evidence>
<dbReference type="Pfam" id="PF15456">
    <property type="entry name" value="Uds1"/>
    <property type="match status" value="1"/>
</dbReference>
<evidence type="ECO:0000259" key="7">
    <source>
        <dbReference type="Pfam" id="PF25033"/>
    </source>
</evidence>
<comment type="similarity">
    <text evidence="1">Belongs to the VPS13 family.</text>
</comment>
<evidence type="ECO:0000259" key="9">
    <source>
        <dbReference type="Pfam" id="PF25037"/>
    </source>
</evidence>
<keyword evidence="4" id="KW-0175">Coiled coil</keyword>
<feature type="coiled-coil region" evidence="4">
    <location>
        <begin position="92"/>
        <end position="123"/>
    </location>
</feature>
<feature type="domain" description="VPS13-like middle region" evidence="7">
    <location>
        <begin position="1083"/>
        <end position="1884"/>
    </location>
</feature>
<evidence type="ECO:0008006" key="13">
    <source>
        <dbReference type="Google" id="ProtNLM"/>
    </source>
</evidence>
<evidence type="ECO:0000256" key="4">
    <source>
        <dbReference type="SAM" id="Coils"/>
    </source>
</evidence>
<dbReference type="GO" id="GO:0006869">
    <property type="term" value="P:lipid transport"/>
    <property type="evidence" value="ECO:0007669"/>
    <property type="project" value="UniProtKB-KW"/>
</dbReference>
<feature type="coiled-coil region" evidence="4">
    <location>
        <begin position="3417"/>
        <end position="3452"/>
    </location>
</feature>
<dbReference type="InterPro" id="IPR026847">
    <property type="entry name" value="VPS13"/>
</dbReference>
<dbReference type="Proteomes" id="UP000663699">
    <property type="component" value="Chromosome 16"/>
</dbReference>
<feature type="domain" description="DUF7801" evidence="10">
    <location>
        <begin position="3616"/>
        <end position="3767"/>
    </location>
</feature>
<proteinExistence type="inferred from homology"/>
<dbReference type="GO" id="GO:0007005">
    <property type="term" value="P:mitochondrion organization"/>
    <property type="evidence" value="ECO:0007669"/>
    <property type="project" value="TreeGrafter"/>
</dbReference>
<dbReference type="PANTHER" id="PTHR16166">
    <property type="entry name" value="VACUOLAR PROTEIN SORTING-ASSOCIATED PROTEIN VPS13"/>
    <property type="match status" value="1"/>
</dbReference>
<keyword evidence="3" id="KW-0445">Lipid transport</keyword>
<reference evidence="11" key="1">
    <citation type="submission" date="2020-06" db="EMBL/GenBank/DDBJ databases">
        <title>Genomes of multiple members of Pneumocystis genus reveal paths to human pathogen Pneumocystis jirovecii.</title>
        <authorList>
            <person name="Cisse O.H."/>
            <person name="Ma L."/>
            <person name="Dekker J."/>
            <person name="Khil P."/>
            <person name="Jo J."/>
            <person name="Brenchley J."/>
            <person name="Blair R."/>
            <person name="Pahar B."/>
            <person name="Chabe M."/>
            <person name="Van Rompay K.A."/>
            <person name="Keesler R."/>
            <person name="Sukura A."/>
            <person name="Hirsch V."/>
            <person name="Kutty G."/>
            <person name="Liu Y."/>
            <person name="Peng L."/>
            <person name="Chen J."/>
            <person name="Song J."/>
            <person name="Weissenbacher-Lang C."/>
            <person name="Xu J."/>
            <person name="Upham N.S."/>
            <person name="Stajich J.E."/>
            <person name="Cuomo C.A."/>
            <person name="Cushion M.T."/>
            <person name="Kovacs J.A."/>
        </authorList>
    </citation>
    <scope>NUCLEOTIDE SEQUENCE</scope>
    <source>
        <strain evidence="11">2A</strain>
    </source>
</reference>
<dbReference type="InterPro" id="IPR056747">
    <property type="entry name" value="VPS13-like_M"/>
</dbReference>
<dbReference type="InterPro" id="IPR009543">
    <property type="entry name" value="VPS13_VAB"/>
</dbReference>
<dbReference type="GO" id="GO:0045324">
    <property type="term" value="P:late endosome to vacuole transport"/>
    <property type="evidence" value="ECO:0007669"/>
    <property type="project" value="TreeGrafter"/>
</dbReference>
<feature type="coiled-coil region" evidence="4">
    <location>
        <begin position="3488"/>
        <end position="3643"/>
    </location>
</feature>
<evidence type="ECO:0000313" key="12">
    <source>
        <dbReference type="Proteomes" id="UP000663699"/>
    </source>
</evidence>
<feature type="domain" description="Vacuolar protein sorting-associated protein 13 VPS13 adaptor binding" evidence="8">
    <location>
        <begin position="1940"/>
        <end position="2125"/>
    </location>
</feature>
<sequence>MLESLVAGILKRFLGSYVENFDPKQLNIGIWKGDVKLRDLKLKKEALDIFKLPINIFEGFLGELVLQIPWSNLKNKPVKVIIENVFLLAFPKDNQEYDQEKENKKAQDLKREKLERAELLDQRISRNNTQKDQSFINSLITKIIDNLQITIKNIHIRYEDKLSDPEHPFSIGITLLEFSAISTNDKWEPIFIQNNVDFIHKLATLDFLTIYWNIDSYSFSEKSSNELLKCFKDLIVKNCHTPNHQLILKPVSGIGHITLNKNNVEGFSKTDIQLIFEELSIVFNNYQYISALMMVDLFHFFIRQQKYHRFRPTGDSSKSIKNNPKLWLQFAANSILHEIHEKNVKWSWDYFKKRRDQRLKYLDLYKKKLLEKIDVIENEELQQLEYLLSYEDIRFYRSLTKNKLRKEKILSLKSNSQQSQGWLSWIWGGSQNATDQSKDDLIMTDEQRKELYDAIEWDEKKEIAEKLNNSIESVNLKFSLSLKTGSFTLTEKTIIKQKNIISIFFNDFNSNIIQRPTSFACEFDLGGLNVYDGTIENSIYPQIIKVNINEEKINELPNRVFTQEGPNLEEKKPIFDSSLPFFYFKFEKNPLDNDSDTSVTARLKSMEVIYNPLCLTSVSNFFKPPKSQMVSIEVLMEAASATVEGIRNQTRAGLEFALEEHKTISAKLDLQAPLIIIPQSYTKINNNCIILDAGHISLESNLVEKEKIREIQSKHNKVYSQEDYSNLKSLMYDKFSLKFESIQLLIGLSVTNALEELKKKNSTKNFKIIDKTDMFFLLEISILPKASNLTRFKISGHLPLLHASISDREYKVLTEIINAAIPSFEENNDKIKEKEFQNALSNSFNYNNNRSISFNFSHQDDLIIDNSDFSDDKETEQYQDAICNQDFSIFQQKSFELNFMVNKLQISLYKVDIEEINPDKLLINIVLEYFSLLFSETFYDTTAQIILRRFFIEDKIETNSPIEFRNLISSDNIIKENNETTDLVHIKYTKMKTQSSEFTSIYNDIEQNINISLSTITFVVTRKTILTLFDFIITTFVTSNDEDTQKNSVEKNTLVKNNQDHRILSNKIYIKVELTGIVFVLNDDGIRLSTLTLNKADINIFLTQKIARLDAKLGNLSLSNDFYTDSELGPGIKELISIEGEELANFRYELYDSSNKTEYPGYDTLIYLSSGSIKVFFFKEPFKKILEFITKFAQMKTLYDSARNAAINQASQIQESVNKIHFDILIRTPIMIFPETGKLKNEKKNTIVANLGKIYASNTFEKLEENSDTISLNKISAGIRDISLYSKFEYENNETEELEMLDGIDIGFVIEYIEQELDSKKPNIKIIGSMTDLNFKLTDRQYYSLIKLSQEIAQVFSNNNQNLNNLDTQIKINNNQKTSQSKIIELNFSKKNENKKNPHFEKPWTKLDFKFNIRIIGLEIFSNNLLPIGSYSNFSLAKFSLNTTIIKARIFSDSSLESELQIKSFIVENTKLDKSNRFREAISAIKHDGYQFMASLIISEKTDADIISILTVDSPKFVFALDHIFELKEFVMIGFETNSSIKQNIDNNFIDNNLNNIFKSKEKEVQNLKKSSKENQKISTKTKKTSFNIFYRINIVDANIILLENLEQHSSEAIILTTTQILISQQTSMTLSINQIGMFLCKIDNFEEKIRILDNFTIAFTMDSKFLNETQNLTNIAIEVDPLIFRLSLRDIMLILNIMTKVFEYSESNKITETDIKHKKIESCTIKKSNSNKNAFPATKSEKLVDRDFFNSENNANIIEESVIITKEELKASVQGLRLILIGCRHDLPTIDMSVNKFILYADNWSTELCISTNLNLFINTYNFSNSHWEPFIEPWQFEIHITKTIFPERFSIILSSNKRLEIIVTPNIIMTITEMLHFLTQTQENIISKYQISETPYRIQNRTGYSINLWSNSSKDENYKKNTYKLKNGDTIPWKFENSRQVRNDILDECQKHFIGIDLENTKWNPIENISINYEGEELYSLEPKSDILHRLVVKTVLGSDNVKHITLKSTFSLENQTLIPIEIITIDSQGQHLEIYKIGPGNDYPIPIESAYYNAFKIRPESHLKYSWSSQAISWKELLKSPSSVISCESFEKKDNLFNFRICARYDKSNPLVNVYPYMTIKIIYKPSSFSVINTPNPEKIRRETKIIVEDKDNLKLHLSLYYYEIPDSGNVFRVTIYCPYLILNKTGLDVQIKSKLFLQQAKIAAGQFSIGPPQKAVPYMFSYGNNDRKNRALIKVGNSNWSKPQSFEAIGSASEIVLSSIEQKEIHIGIVVKEGEGEYKLTKIVNLTPRFVVKSGLDEDINIKELKSSNIMTLYSLQKMPLYFMEQTSEKQLILRFPGENNEWSSPFNIQNLGKVHIKLSKYKKSQQLIRIEIMLEEATVFIHLLLEKNNWPYSIRNESDITFTFYQPNPYLSLNDDKKTKSSHKVKTYLIPGKSVMPYSWDYPASKNKELVFSANGKERIIQLSEIGNLVPMKIPINKGSYKIIDISVIANGPSQTLVLKNSQDGSIHKPRTNISQNSSTLTDNTNNRKEFQIINPSDNITYKAEVQLEGIGISIISNRHFELCYITLRDLNLKYSDSPISQNFDIIIKWIQIDNQLYGGIYPIILYPSVIQKTGKEMDTHPSFHSSLVKIKDDSYGVIYIKYATILIQEMTLEIDEDFLFALLDFTKHIGQSDIDQEKEILCDENLEIPEPQKSTSGTELYFEVLHIQPAQLNLSFVRTERVNVEDKTSSKNPFLFFLNVLTMAIGNINDAPIRLNSLLMENVLMSLPLLIQHMQSHYGQEFFHQIHKILGSADFLGNPVGLFNTVSSGVLDIFYEPYHGFVMNESAQELGFGLVKGTASFVKKTVFGVADSVSKFTGSISKGLSVATMDKKFQNRRRIIQGRNRPKHALYGVTAGANSFVSSIASGVEGLARKPLEGAEKDGAAGFFKGIGKGIIGLATKPVVGIFDLASNVTEGIRNTTTVFDAEGIDKVRLTRFIGKDAFGLFLLKQINNGRYFDEEYLAHLNIHEDTILMVTYTRIMMIKSRKLNVEWEILLSNIQTISLKKSGIILILRDGTNGPFIPINSTTSQKFIFTKIELKKKYGNVVPPAKSLLDTTEFYDNQEKNRLSNYTDSQVLPLINEQDEIGMQYLSSNAVFDSKEYEILSLEDVEKLKKEKHVLLNRIETVRRTLALESKLREAAQSLSRLHSNRGKRISRQVEDQLLISNNKIEEAAEELWRLQKKEHEISIRLLKHTAGVLRYALEKHTMSGYVSNLLQEKKPIDLYDFGELHFYRSINNTELSENTESRKNKINDNISYTLVEIQKRLTISNNQLKSFLAGGKHINNQYTENQLHLNYNSIDVLEILSELEDTICNVHQQYLELKEASLLQIAEFQKNYKYIWDKTDIEDCPIKSYSIEHGQFSIDSLISRVELLTSELSKSKKMCKNLLEKEKVQEENNITAMNSLKLEYENKINGLDIDLSKAKKTIGEFVVRESSISSELYDANEKISEYQQIIDSLNKEIEISKHDKEDDYRKWQDDQKNLENIIEDYNKQFKDNEIKFQELNNNYSNLLKTHSDSLSDFQKKIKQKESTLELLQDEISKLRNINAILEEKIQSLQSQYKDEQLAYENKANETIKNLENDIVKLSTEITILKTEIDTIYISKQEMEKTVITQQFENENNSINEETRISESSKSTQENKLLEITEKNKMMSEKEINLEKRCQLLQSELNGMLNDFEKITRNMLDFESERTHLENTIDTLKEKCEELESQLSDKKIQWLGKENLSPEKSNTEHDEATSIALLRKEFRKMVQEIREEHSKKMKAELEERRKIENALQATYLRKKN</sequence>
<dbReference type="Pfam" id="PF25078">
    <property type="entry name" value="DUF7801"/>
    <property type="match status" value="1"/>
</dbReference>
<evidence type="ECO:0000259" key="6">
    <source>
        <dbReference type="Pfam" id="PF15456"/>
    </source>
</evidence>
<dbReference type="InterPro" id="IPR056748">
    <property type="entry name" value="VPS13-like_C"/>
</dbReference>
<dbReference type="EMBL" id="CP054547">
    <property type="protein sequence ID" value="QSL66987.1"/>
    <property type="molecule type" value="Genomic_DNA"/>
</dbReference>
<feature type="domain" description="Intermembrane lipid transfer protein VPS13-like C-terminal" evidence="9">
    <location>
        <begin position="2981"/>
        <end position="3072"/>
    </location>
</feature>
<dbReference type="Pfam" id="PF25036">
    <property type="entry name" value="VPS13_VAB"/>
    <property type="match status" value="2"/>
</dbReference>
<dbReference type="InterPro" id="IPR029191">
    <property type="entry name" value="Uds1"/>
</dbReference>